<feature type="region of interest" description="Disordered" evidence="1">
    <location>
        <begin position="93"/>
        <end position="114"/>
    </location>
</feature>
<dbReference type="WBParaSite" id="nRc.2.0.1.t47938-RA">
    <property type="protein sequence ID" value="nRc.2.0.1.t47938-RA"/>
    <property type="gene ID" value="nRc.2.0.1.g47938"/>
</dbReference>
<dbReference type="Proteomes" id="UP000887565">
    <property type="component" value="Unplaced"/>
</dbReference>
<name>A0A915LC63_ROMCU</name>
<evidence type="ECO:0000313" key="2">
    <source>
        <dbReference type="Proteomes" id="UP000887565"/>
    </source>
</evidence>
<accession>A0A915LC63</accession>
<evidence type="ECO:0000256" key="1">
    <source>
        <dbReference type="SAM" id="MobiDB-lite"/>
    </source>
</evidence>
<protein>
    <submittedName>
        <fullName evidence="3">Uncharacterized protein</fullName>
    </submittedName>
</protein>
<keyword evidence="2" id="KW-1185">Reference proteome</keyword>
<evidence type="ECO:0000313" key="3">
    <source>
        <dbReference type="WBParaSite" id="nRc.2.0.1.t47938-RA"/>
    </source>
</evidence>
<dbReference type="AlphaFoldDB" id="A0A915LC63"/>
<sequence length="114" mass="13180">MAFMLVMNPIETGLNGQSSQGADFRSIEIRRRQIGGSTFVIVARRLSKIYEKKHKFFKKDKTVKEQETFWKKNSVCWAPVRRTSTDFHAAASVGSFGRPGNRREKDRRKSIDEL</sequence>
<organism evidence="2 3">
    <name type="scientific">Romanomermis culicivorax</name>
    <name type="common">Nematode worm</name>
    <dbReference type="NCBI Taxonomy" id="13658"/>
    <lineage>
        <taxon>Eukaryota</taxon>
        <taxon>Metazoa</taxon>
        <taxon>Ecdysozoa</taxon>
        <taxon>Nematoda</taxon>
        <taxon>Enoplea</taxon>
        <taxon>Dorylaimia</taxon>
        <taxon>Mermithida</taxon>
        <taxon>Mermithoidea</taxon>
        <taxon>Mermithidae</taxon>
        <taxon>Romanomermis</taxon>
    </lineage>
</organism>
<feature type="compositionally biased region" description="Basic and acidic residues" evidence="1">
    <location>
        <begin position="101"/>
        <end position="114"/>
    </location>
</feature>
<proteinExistence type="predicted"/>
<reference evidence="3" key="1">
    <citation type="submission" date="2022-11" db="UniProtKB">
        <authorList>
            <consortium name="WormBaseParasite"/>
        </authorList>
    </citation>
    <scope>IDENTIFICATION</scope>
</reference>